<proteinExistence type="predicted"/>
<evidence type="ECO:0000313" key="2">
    <source>
        <dbReference type="Proteomes" id="UP001267710"/>
    </source>
</evidence>
<accession>A0ABU1I7L4</accession>
<protein>
    <recommendedName>
        <fullName evidence="3">Tfp pilus assembly protein PilN</fullName>
    </recommendedName>
</protein>
<name>A0ABU1I7L4_9BURK</name>
<evidence type="ECO:0008006" key="3">
    <source>
        <dbReference type="Google" id="ProtNLM"/>
    </source>
</evidence>
<organism evidence="1 2">
    <name type="scientific">Paracidovorax wautersii</name>
    <dbReference type="NCBI Taxonomy" id="1177982"/>
    <lineage>
        <taxon>Bacteria</taxon>
        <taxon>Pseudomonadati</taxon>
        <taxon>Pseudomonadota</taxon>
        <taxon>Betaproteobacteria</taxon>
        <taxon>Burkholderiales</taxon>
        <taxon>Comamonadaceae</taxon>
        <taxon>Paracidovorax</taxon>
    </lineage>
</organism>
<sequence>MLHRIYLFNPAGADVQLKTTGKWVLPAWLARLRMVVPRSLCTFHRVRCSGVPRFKLRDFARLQAQALSPFVAHGCAATRQGSWLCLWIWDRALEAEFAQKHGIAESGFSVLPLSFYARTIPSGVTCSPQEDGRGVEYLLWKDKLLQDSLWFPVAPTPEEWSALLANTPDLASMGWPDALPSVQSARPSFSQKAWARNLIPQAASGMAFDWNVMAPTVLTVASIGLVGWSASLWSQKAAYQHAIDSLTHNQEQRLAQLEPLQQARQRAQQVIDWVRSAQSLGPVQPTHALINDLAPVITRQGLVVREIDINPPTVQATLTAPGGGSPRLTAVLGALEGRPYIYDARFVDVSGVMGFRFSWRLKDQITPLPAQGGTP</sequence>
<keyword evidence="2" id="KW-1185">Reference proteome</keyword>
<gene>
    <name evidence="1" type="ORF">QE399_000526</name>
</gene>
<reference evidence="1 2" key="1">
    <citation type="submission" date="2023-08" db="EMBL/GenBank/DDBJ databases">
        <title>Functional and genomic diversity of the sorghum phyllosphere microbiome.</title>
        <authorList>
            <person name="Shade A."/>
        </authorList>
    </citation>
    <scope>NUCLEOTIDE SEQUENCE [LARGE SCALE GENOMIC DNA]</scope>
    <source>
        <strain evidence="1 2">SORGH_AS_0335</strain>
    </source>
</reference>
<dbReference type="Proteomes" id="UP001267710">
    <property type="component" value="Unassembled WGS sequence"/>
</dbReference>
<evidence type="ECO:0000313" key="1">
    <source>
        <dbReference type="EMBL" id="MDR6212837.1"/>
    </source>
</evidence>
<dbReference type="EMBL" id="JAVIZX010000001">
    <property type="protein sequence ID" value="MDR6212837.1"/>
    <property type="molecule type" value="Genomic_DNA"/>
</dbReference>
<comment type="caution">
    <text evidence="1">The sequence shown here is derived from an EMBL/GenBank/DDBJ whole genome shotgun (WGS) entry which is preliminary data.</text>
</comment>